<dbReference type="AlphaFoldDB" id="A0A059FVI4"/>
<dbReference type="SUPFAM" id="SSF54909">
    <property type="entry name" value="Dimeric alpha+beta barrel"/>
    <property type="match status" value="1"/>
</dbReference>
<reference evidence="1 2" key="1">
    <citation type="journal article" date="2014" name="Antonie Van Leeuwenhoek">
        <title>Hyphomonas beringensis sp. nov. and Hyphomonas chukchiensis sp. nov., isolated from surface seawater of the Bering Sea and Chukchi Sea.</title>
        <authorList>
            <person name="Li C."/>
            <person name="Lai Q."/>
            <person name="Li G."/>
            <person name="Dong C."/>
            <person name="Wang J."/>
            <person name="Liao Y."/>
            <person name="Shao Z."/>
        </authorList>
    </citation>
    <scope>NUCLEOTIDE SEQUENCE [LARGE SCALE GENOMIC DNA]</scope>
    <source>
        <strain evidence="1 2">MHS-2</strain>
    </source>
</reference>
<dbReference type="OrthoDB" id="8909581at2"/>
<keyword evidence="2" id="KW-1185">Reference proteome</keyword>
<proteinExistence type="predicted"/>
<dbReference type="STRING" id="1280950.HJO_03750"/>
<protein>
    <recommendedName>
        <fullName evidence="3">DUF1330 domain-containing protein</fullName>
    </recommendedName>
</protein>
<dbReference type="eggNOG" id="COG5470">
    <property type="taxonomic scope" value="Bacteria"/>
</dbReference>
<dbReference type="PATRIC" id="fig|1280950.3.peg.764"/>
<evidence type="ECO:0008006" key="3">
    <source>
        <dbReference type="Google" id="ProtNLM"/>
    </source>
</evidence>
<dbReference type="Gene3D" id="3.30.70.100">
    <property type="match status" value="1"/>
</dbReference>
<dbReference type="PANTHER" id="PTHR40257">
    <property type="match status" value="1"/>
</dbReference>
<dbReference type="Proteomes" id="UP000025171">
    <property type="component" value="Unassembled WGS sequence"/>
</dbReference>
<dbReference type="PANTHER" id="PTHR40257:SF1">
    <property type="entry name" value="DUF1330 DOMAIN-CONTAINING PROTEIN"/>
    <property type="match status" value="1"/>
</dbReference>
<gene>
    <name evidence="1" type="ORF">HJO_03750</name>
</gene>
<dbReference type="EMBL" id="ARYK01000001">
    <property type="protein sequence ID" value="KCZ94458.1"/>
    <property type="molecule type" value="Genomic_DNA"/>
</dbReference>
<comment type="caution">
    <text evidence="1">The sequence shown here is derived from an EMBL/GenBank/DDBJ whole genome shotgun (WGS) entry which is preliminary data.</text>
</comment>
<accession>A0A059FVI4</accession>
<evidence type="ECO:0000313" key="2">
    <source>
        <dbReference type="Proteomes" id="UP000025171"/>
    </source>
</evidence>
<dbReference type="RefSeq" id="WP_035613644.1">
    <property type="nucleotide sequence ID" value="NZ_ARYK01000001.1"/>
</dbReference>
<dbReference type="InterPro" id="IPR011008">
    <property type="entry name" value="Dimeric_a/b-barrel"/>
</dbReference>
<name>A0A059FVI4_9PROT</name>
<sequence length="135" mass="14893">MTALQPSPDQIAAFLKADMDEPVCMVNLLKFRAEAAYDAGTPEAAEGLTGQAAYARYGAGVSKVFKKIGAKPVYFAPVQRFMIGTGDWDAVALAWYPSRRVFLEMPQRDDYRAIHYHRDAGLLHQDLIETTPGAI</sequence>
<organism evidence="1 2">
    <name type="scientific">Hyphomonas johnsonii MHS-2</name>
    <dbReference type="NCBI Taxonomy" id="1280950"/>
    <lineage>
        <taxon>Bacteria</taxon>
        <taxon>Pseudomonadati</taxon>
        <taxon>Pseudomonadota</taxon>
        <taxon>Alphaproteobacteria</taxon>
        <taxon>Hyphomonadales</taxon>
        <taxon>Hyphomonadaceae</taxon>
        <taxon>Hyphomonas</taxon>
    </lineage>
</organism>
<evidence type="ECO:0000313" key="1">
    <source>
        <dbReference type="EMBL" id="KCZ94458.1"/>
    </source>
</evidence>